<dbReference type="NCBIfam" id="TIGR03544">
    <property type="entry name" value="DivI1A_domain"/>
    <property type="match status" value="1"/>
</dbReference>
<dbReference type="RefSeq" id="WP_022937601.1">
    <property type="nucleotide sequence ID" value="NZ_BAABZA010000001.1"/>
</dbReference>
<evidence type="ECO:0000256" key="4">
    <source>
        <dbReference type="ARBA" id="ARBA00022960"/>
    </source>
</evidence>
<feature type="coiled-coil region" evidence="7">
    <location>
        <begin position="40"/>
        <end position="81"/>
    </location>
</feature>
<dbReference type="Proteomes" id="UP001276902">
    <property type="component" value="Unassembled WGS sequence"/>
</dbReference>
<dbReference type="GeneID" id="94439534"/>
<dbReference type="InterPro" id="IPR019933">
    <property type="entry name" value="DivIVA_domain"/>
</dbReference>
<dbReference type="OrthoDB" id="9815492at2"/>
<sequence length="104" mass="12267">MDRRFNLKVEDVLEKQFNIDFKGYAASEVDEFLDMVIQDYQQYEEMIQELGATMQKYENTIETMKAKISELETSSKNAEEHVAAYSNVDILKRLSRLEAEVFKR</sequence>
<dbReference type="EMBL" id="JALDAW010000011">
    <property type="protein sequence ID" value="MDY5167731.1"/>
    <property type="molecule type" value="Genomic_DNA"/>
</dbReference>
<evidence type="ECO:0000256" key="5">
    <source>
        <dbReference type="ARBA" id="ARBA00023054"/>
    </source>
</evidence>
<gene>
    <name evidence="8" type="primary">gpsB</name>
    <name evidence="9" type="ORF">DES51_1104</name>
    <name evidence="8" type="ORF">MQE39_06275</name>
</gene>
<keyword evidence="3 8" id="KW-0132">Cell division</keyword>
<keyword evidence="10" id="KW-1185">Reference proteome</keyword>
<comment type="caution">
    <text evidence="9">The sequence shown here is derived from an EMBL/GenBank/DDBJ whole genome shotgun (WGS) entry which is preliminary data.</text>
</comment>
<evidence type="ECO:0000313" key="8">
    <source>
        <dbReference type="EMBL" id="MDY5167731.1"/>
    </source>
</evidence>
<dbReference type="InterPro" id="IPR011229">
    <property type="entry name" value="Cell_cycle_GpsB"/>
</dbReference>
<comment type="subcellular location">
    <subcellularLocation>
        <location evidence="1">Cytoplasm</location>
    </subcellularLocation>
</comment>
<dbReference type="PIRSF" id="PIRSF029938">
    <property type="entry name" value="UCP029938"/>
    <property type="match status" value="1"/>
</dbReference>
<dbReference type="STRING" id="1034346.GCA_000313565_01286"/>
<evidence type="ECO:0000256" key="1">
    <source>
        <dbReference type="ARBA" id="ARBA00004496"/>
    </source>
</evidence>
<dbReference type="EMBL" id="QJKH01000010">
    <property type="protein sequence ID" value="PXX77466.1"/>
    <property type="molecule type" value="Genomic_DNA"/>
</dbReference>
<keyword evidence="5 7" id="KW-0175">Coiled coil</keyword>
<dbReference type="GO" id="GO:0008360">
    <property type="term" value="P:regulation of cell shape"/>
    <property type="evidence" value="ECO:0007669"/>
    <property type="project" value="UniProtKB-KW"/>
</dbReference>
<dbReference type="Pfam" id="PF05103">
    <property type="entry name" value="DivIVA"/>
    <property type="match status" value="1"/>
</dbReference>
<evidence type="ECO:0000256" key="7">
    <source>
        <dbReference type="SAM" id="Coils"/>
    </source>
</evidence>
<evidence type="ECO:0000313" key="10">
    <source>
        <dbReference type="Proteomes" id="UP000247612"/>
    </source>
</evidence>
<dbReference type="AlphaFoldDB" id="A0A2V2FX04"/>
<keyword evidence="4" id="KW-0133">Cell shape</keyword>
<protein>
    <submittedName>
        <fullName evidence="8">Cell division regulator GpsB</fullName>
    </submittedName>
    <submittedName>
        <fullName evidence="9">DivIVA domain-containing protein</fullName>
    </submittedName>
</protein>
<dbReference type="Gene3D" id="6.10.250.660">
    <property type="match status" value="1"/>
</dbReference>
<evidence type="ECO:0000256" key="3">
    <source>
        <dbReference type="ARBA" id="ARBA00022618"/>
    </source>
</evidence>
<proteinExistence type="predicted"/>
<dbReference type="InterPro" id="IPR007793">
    <property type="entry name" value="DivIVA_fam"/>
</dbReference>
<evidence type="ECO:0000313" key="9">
    <source>
        <dbReference type="EMBL" id="PXX77466.1"/>
    </source>
</evidence>
<reference evidence="8" key="2">
    <citation type="submission" date="2022-03" db="EMBL/GenBank/DDBJ databases">
        <title>First case of bacteraemia caused by Dielma fastidiosa in a patient hospitalised with diverticulitis.</title>
        <authorList>
            <person name="Forman-Ankjaer B."/>
            <person name="Hvid-Jensen F."/>
            <person name="Kobel C.M."/>
            <person name="Greve T."/>
        </authorList>
    </citation>
    <scope>NUCLEOTIDE SEQUENCE</scope>
    <source>
        <strain evidence="8">AUH_DF_2021</strain>
    </source>
</reference>
<dbReference type="Proteomes" id="UP000247612">
    <property type="component" value="Unassembled WGS sequence"/>
</dbReference>
<accession>A0A2V2FX04</accession>
<evidence type="ECO:0000256" key="6">
    <source>
        <dbReference type="ARBA" id="ARBA00023306"/>
    </source>
</evidence>
<dbReference type="GO" id="GO:0051301">
    <property type="term" value="P:cell division"/>
    <property type="evidence" value="ECO:0007669"/>
    <property type="project" value="UniProtKB-KW"/>
</dbReference>
<name>A0A2V2FX04_9FIRM</name>
<dbReference type="NCBIfam" id="NF010725">
    <property type="entry name" value="PRK14127.1"/>
    <property type="match status" value="1"/>
</dbReference>
<reference evidence="9 10" key="1">
    <citation type="submission" date="2018-05" db="EMBL/GenBank/DDBJ databases">
        <title>Genomic Encyclopedia of Type Strains, Phase IV (KMG-IV): sequencing the most valuable type-strain genomes for metagenomic binning, comparative biology and taxonomic classification.</title>
        <authorList>
            <person name="Goeker M."/>
        </authorList>
    </citation>
    <scope>NUCLEOTIDE SEQUENCE [LARGE SCALE GENOMIC DNA]</scope>
    <source>
        <strain evidence="9 10">JC118</strain>
    </source>
</reference>
<dbReference type="GO" id="GO:0005737">
    <property type="term" value="C:cytoplasm"/>
    <property type="evidence" value="ECO:0007669"/>
    <property type="project" value="UniProtKB-SubCell"/>
</dbReference>
<keyword evidence="6" id="KW-0131">Cell cycle</keyword>
<evidence type="ECO:0000256" key="2">
    <source>
        <dbReference type="ARBA" id="ARBA00022490"/>
    </source>
</evidence>
<organism evidence="9 10">
    <name type="scientific">Dielma fastidiosa</name>
    <dbReference type="NCBI Taxonomy" id="1034346"/>
    <lineage>
        <taxon>Bacteria</taxon>
        <taxon>Bacillati</taxon>
        <taxon>Bacillota</taxon>
        <taxon>Erysipelotrichia</taxon>
        <taxon>Erysipelotrichales</taxon>
        <taxon>Erysipelotrichaceae</taxon>
        <taxon>Dielma</taxon>
    </lineage>
</organism>
<keyword evidence="2" id="KW-0963">Cytoplasm</keyword>